<dbReference type="RefSeq" id="WP_184676684.1">
    <property type="nucleotide sequence ID" value="NZ_JACHGY010000001.1"/>
</dbReference>
<keyword evidence="1" id="KW-0812">Transmembrane</keyword>
<evidence type="ECO:0000313" key="3">
    <source>
        <dbReference type="Proteomes" id="UP000541810"/>
    </source>
</evidence>
<sequence length="99" mass="10813">MTPPLAKPRQVEDLTYRGTEGPILDSAIYTPRAPPYHKRMRSLALALLALIVTAAPSAMAQPVAEAKPVANWLSFMVMIVLLIIVAIASFMSSRRGHQD</sequence>
<keyword evidence="3" id="KW-1185">Reference proteome</keyword>
<dbReference type="Proteomes" id="UP000541810">
    <property type="component" value="Unassembled WGS sequence"/>
</dbReference>
<comment type="caution">
    <text evidence="2">The sequence shown here is derived from an EMBL/GenBank/DDBJ whole genome shotgun (WGS) entry which is preliminary data.</text>
</comment>
<keyword evidence="1" id="KW-1133">Transmembrane helix</keyword>
<evidence type="ECO:0000313" key="2">
    <source>
        <dbReference type="EMBL" id="MBB6429085.1"/>
    </source>
</evidence>
<organism evidence="2 3">
    <name type="scientific">Algisphaera agarilytica</name>
    <dbReference type="NCBI Taxonomy" id="1385975"/>
    <lineage>
        <taxon>Bacteria</taxon>
        <taxon>Pseudomonadati</taxon>
        <taxon>Planctomycetota</taxon>
        <taxon>Phycisphaerae</taxon>
        <taxon>Phycisphaerales</taxon>
        <taxon>Phycisphaeraceae</taxon>
        <taxon>Algisphaera</taxon>
    </lineage>
</organism>
<reference evidence="2 3" key="1">
    <citation type="submission" date="2020-08" db="EMBL/GenBank/DDBJ databases">
        <title>Genomic Encyclopedia of Type Strains, Phase IV (KMG-IV): sequencing the most valuable type-strain genomes for metagenomic binning, comparative biology and taxonomic classification.</title>
        <authorList>
            <person name="Goeker M."/>
        </authorList>
    </citation>
    <scope>NUCLEOTIDE SEQUENCE [LARGE SCALE GENOMIC DNA]</scope>
    <source>
        <strain evidence="2 3">DSM 103725</strain>
    </source>
</reference>
<gene>
    <name evidence="2" type="ORF">HNQ40_000891</name>
</gene>
<evidence type="ECO:0000256" key="1">
    <source>
        <dbReference type="SAM" id="Phobius"/>
    </source>
</evidence>
<keyword evidence="1" id="KW-0472">Membrane</keyword>
<feature type="transmembrane region" description="Helical" evidence="1">
    <location>
        <begin position="72"/>
        <end position="91"/>
    </location>
</feature>
<name>A0A7X0H786_9BACT</name>
<feature type="transmembrane region" description="Helical" evidence="1">
    <location>
        <begin position="42"/>
        <end position="60"/>
    </location>
</feature>
<dbReference type="AlphaFoldDB" id="A0A7X0H786"/>
<dbReference type="EMBL" id="JACHGY010000001">
    <property type="protein sequence ID" value="MBB6429085.1"/>
    <property type="molecule type" value="Genomic_DNA"/>
</dbReference>
<protein>
    <submittedName>
        <fullName evidence="2">Uncharacterized protein</fullName>
    </submittedName>
</protein>
<accession>A0A7X0H786</accession>
<proteinExistence type="predicted"/>